<organism evidence="1 2">
    <name type="scientific">Macrococcus brunensis</name>
    <dbReference type="NCBI Taxonomy" id="198483"/>
    <lineage>
        <taxon>Bacteria</taxon>
        <taxon>Bacillati</taxon>
        <taxon>Bacillota</taxon>
        <taxon>Bacilli</taxon>
        <taxon>Bacillales</taxon>
        <taxon>Staphylococcaceae</taxon>
        <taxon>Macrococcus</taxon>
    </lineage>
</organism>
<name>A0A4R6BAN8_9STAP</name>
<dbReference type="EMBL" id="SCWA01000028">
    <property type="protein sequence ID" value="TDL93361.1"/>
    <property type="molecule type" value="Genomic_DNA"/>
</dbReference>
<sequence>MNFLGGIRYQDMKLQGMSQILGSHRQLTKGLTVIIEIDEMRRSLSTLLNETGNDLTYICITKDYNRYIESVHLFENSHHLLMLNHGSRSQALQQALKIVTTTHVMFMTAEESISFNHQLLNDKTIIMPKRLVKGTEDGYFNDIFKEKEAEKELFTEEQSNELEEEIDLQSLHPAAIVVDVPTQPVEPVTKVQYSINMVLERLYVFTGIIFPVLLIDHIELQEQETEHRFILDLVTSADISLVYDESIEFRSDEWAIKQIMTKENPFKSVQYYASLMAKRHNPLVIRYLQFKADEMLLKISNMIDRQEIERIQAFSQLQYDKLNLSVLNKGQAEELVIAYCFPPYNDTSGNVMAKRIFVENSRVDVIYNNMDRIRRKDETLMQIANHLIDTMFELNAPQAFSSWGSIEEFMEQGLEIFKQYKNKYKRLYSRAMFPASHFLAFEIKQLQPDIHWRAEFSDPLHTDVNSEIRFSSINDSAYTDRIKTLLPEAYRALADDNVFNICELMPLAFAEELIFTNEQQLEYMIERFDPDIQNSIRQRAKTIPHPTLPQPFYELVTSYYTVDESKINLAYFGNFYDTRGFRELELVAKYLELADITNFEIHVFTNLNNKVLQFYENSEFKQYMTLNPYVNFFEFLNLTNKMDGLMIFDAHTKEIKEINPYLPSKLSDYLGSDAYTLAFTEEDSILSKQEHHKLIKVNMVKFSQYATAFQLLSKKINKELKIY</sequence>
<comment type="caution">
    <text evidence="1">The sequence shown here is derived from an EMBL/GenBank/DDBJ whole genome shotgun (WGS) entry which is preliminary data.</text>
</comment>
<dbReference type="RefSeq" id="WP_133432805.1">
    <property type="nucleotide sequence ID" value="NZ_SCWA01000028.1"/>
</dbReference>
<reference evidence="1 2" key="1">
    <citation type="submission" date="2019-01" db="EMBL/GenBank/DDBJ databases">
        <title>Draft genome sequences of the type strains of six Macrococcus species.</title>
        <authorList>
            <person name="Mazhar S."/>
            <person name="Altermann E."/>
            <person name="Hill C."/>
            <person name="Mcauliffe O."/>
        </authorList>
    </citation>
    <scope>NUCLEOTIDE SEQUENCE [LARGE SCALE GENOMIC DNA]</scope>
    <source>
        <strain evidence="1 2">CCM4811</strain>
    </source>
</reference>
<dbReference type="Proteomes" id="UP000295310">
    <property type="component" value="Unassembled WGS sequence"/>
</dbReference>
<proteinExistence type="predicted"/>
<keyword evidence="2" id="KW-1185">Reference proteome</keyword>
<accession>A0A4R6BAN8</accession>
<evidence type="ECO:0000313" key="2">
    <source>
        <dbReference type="Proteomes" id="UP000295310"/>
    </source>
</evidence>
<protein>
    <submittedName>
        <fullName evidence="1">Uncharacterized protein</fullName>
    </submittedName>
</protein>
<evidence type="ECO:0000313" key="1">
    <source>
        <dbReference type="EMBL" id="TDL93361.1"/>
    </source>
</evidence>
<dbReference type="OrthoDB" id="396512at2"/>
<dbReference type="AlphaFoldDB" id="A0A4R6BAN8"/>
<gene>
    <name evidence="1" type="ORF">ERX27_10730</name>
</gene>